<dbReference type="STRING" id="504800.SAMN04488085_102331"/>
<evidence type="ECO:0000256" key="4">
    <source>
        <dbReference type="ARBA" id="ARBA00010281"/>
    </source>
</evidence>
<evidence type="ECO:0000259" key="11">
    <source>
        <dbReference type="Pfam" id="PF03065"/>
    </source>
</evidence>
<dbReference type="EMBL" id="FOSW01000002">
    <property type="protein sequence ID" value="SFK58293.1"/>
    <property type="molecule type" value="Genomic_DNA"/>
</dbReference>
<dbReference type="RefSeq" id="WP_143087075.1">
    <property type="nucleotide sequence ID" value="NZ_FOSW01000002.1"/>
</dbReference>
<comment type="catalytic activity">
    <reaction evidence="1 9">
        <text>[(1-&gt;4)-alpha-D-glucosyl](n) + ADP-alpha-D-glucose = [(1-&gt;4)-alpha-D-glucosyl](n+1) + ADP + H(+)</text>
        <dbReference type="Rhea" id="RHEA:18189"/>
        <dbReference type="Rhea" id="RHEA-COMP:9584"/>
        <dbReference type="Rhea" id="RHEA-COMP:9587"/>
        <dbReference type="ChEBI" id="CHEBI:15378"/>
        <dbReference type="ChEBI" id="CHEBI:15444"/>
        <dbReference type="ChEBI" id="CHEBI:57498"/>
        <dbReference type="ChEBI" id="CHEBI:456216"/>
        <dbReference type="EC" id="2.4.1.21"/>
    </reaction>
</comment>
<comment type="similarity">
    <text evidence="3">Belongs to the glycosyl hydrolase 57 family.</text>
</comment>
<feature type="domain" description="Glycoside hydrolase family 57 N-terminal" evidence="11">
    <location>
        <begin position="531"/>
        <end position="762"/>
    </location>
</feature>
<dbReference type="NCBIfam" id="TIGR02095">
    <property type="entry name" value="glgA"/>
    <property type="match status" value="1"/>
</dbReference>
<evidence type="ECO:0000313" key="14">
    <source>
        <dbReference type="Proteomes" id="UP000199152"/>
    </source>
</evidence>
<comment type="pathway">
    <text evidence="9">Glycan biosynthesis; glycogen biosynthesis.</text>
</comment>
<dbReference type="Proteomes" id="UP000199152">
    <property type="component" value="Unassembled WGS sequence"/>
</dbReference>
<dbReference type="SUPFAM" id="SSF88713">
    <property type="entry name" value="Glycoside hydrolase/deacetylase"/>
    <property type="match status" value="1"/>
</dbReference>
<dbReference type="InterPro" id="IPR011835">
    <property type="entry name" value="GS/SS"/>
</dbReference>
<dbReference type="Pfam" id="PF00534">
    <property type="entry name" value="Glycos_transf_1"/>
    <property type="match status" value="1"/>
</dbReference>
<dbReference type="Pfam" id="PF03065">
    <property type="entry name" value="Glyco_hydro_57"/>
    <property type="match status" value="1"/>
</dbReference>
<evidence type="ECO:0000256" key="1">
    <source>
        <dbReference type="ARBA" id="ARBA00001478"/>
    </source>
</evidence>
<keyword evidence="5 9" id="KW-0328">Glycosyltransferase</keyword>
<dbReference type="InterPro" id="IPR004300">
    <property type="entry name" value="Glyco_hydro_57_N"/>
</dbReference>
<accession>A0A1I4APU3</accession>
<feature type="binding site" evidence="9">
    <location>
        <position position="24"/>
    </location>
    <ligand>
        <name>ADP-alpha-D-glucose</name>
        <dbReference type="ChEBI" id="CHEBI:57498"/>
    </ligand>
</feature>
<proteinExistence type="inferred from homology"/>
<dbReference type="Pfam" id="PF08323">
    <property type="entry name" value="Glyco_transf_5"/>
    <property type="match status" value="1"/>
</dbReference>
<evidence type="ECO:0000259" key="12">
    <source>
        <dbReference type="Pfam" id="PF08323"/>
    </source>
</evidence>
<reference evidence="13 14" key="1">
    <citation type="submission" date="2016-10" db="EMBL/GenBank/DDBJ databases">
        <authorList>
            <person name="de Groot N.N."/>
        </authorList>
    </citation>
    <scope>NUCLEOTIDE SEQUENCE [LARGE SCALE GENOMIC DNA]</scope>
    <source>
        <strain evidence="13 14">DSM 45317</strain>
    </source>
</reference>
<dbReference type="HAMAP" id="MF_00484">
    <property type="entry name" value="Glycogen_synth"/>
    <property type="match status" value="1"/>
</dbReference>
<evidence type="ECO:0000256" key="7">
    <source>
        <dbReference type="ARBA" id="ARBA00023056"/>
    </source>
</evidence>
<keyword evidence="6 9" id="KW-0808">Transferase</keyword>
<keyword evidence="8" id="KW-0119">Carbohydrate metabolism</keyword>
<evidence type="ECO:0000256" key="9">
    <source>
        <dbReference type="HAMAP-Rule" id="MF_00484"/>
    </source>
</evidence>
<keyword evidence="14" id="KW-1185">Reference proteome</keyword>
<comment type="function">
    <text evidence="2 9">Synthesizes alpha-1,4-glucan chains using ADP-glucose.</text>
</comment>
<dbReference type="PANTHER" id="PTHR45825:SF11">
    <property type="entry name" value="ALPHA AMYLASE DOMAIN-CONTAINING PROTEIN"/>
    <property type="match status" value="1"/>
</dbReference>
<evidence type="ECO:0000313" key="13">
    <source>
        <dbReference type="EMBL" id="SFK58293.1"/>
    </source>
</evidence>
<dbReference type="GO" id="GO:0004373">
    <property type="term" value="F:alpha-1,4-glucan glucosyltransferase (UDP-glucose donor) activity"/>
    <property type="evidence" value="ECO:0007669"/>
    <property type="project" value="InterPro"/>
</dbReference>
<gene>
    <name evidence="9" type="primary">glgA</name>
    <name evidence="13" type="ORF">SAMN04488085_102331</name>
</gene>
<feature type="domain" description="Starch synthase catalytic" evidence="12">
    <location>
        <begin position="11"/>
        <end position="227"/>
    </location>
</feature>
<evidence type="ECO:0000256" key="5">
    <source>
        <dbReference type="ARBA" id="ARBA00022676"/>
    </source>
</evidence>
<evidence type="ECO:0000256" key="6">
    <source>
        <dbReference type="ARBA" id="ARBA00022679"/>
    </source>
</evidence>
<comment type="similarity">
    <text evidence="4 9">Belongs to the glycosyltransferase 1 family. Bacterial/plant glycogen synthase subfamily.</text>
</comment>
<dbReference type="EC" id="2.4.1.21" evidence="9"/>
<dbReference type="PANTHER" id="PTHR45825">
    <property type="entry name" value="GRANULE-BOUND STARCH SYNTHASE 1, CHLOROPLASTIC/AMYLOPLASTIC"/>
    <property type="match status" value="1"/>
</dbReference>
<dbReference type="UniPathway" id="UPA00164"/>
<evidence type="ECO:0000256" key="8">
    <source>
        <dbReference type="ARBA" id="ARBA00023277"/>
    </source>
</evidence>
<dbReference type="GO" id="GO:0005978">
    <property type="term" value="P:glycogen biosynthetic process"/>
    <property type="evidence" value="ECO:0007669"/>
    <property type="project" value="UniProtKB-UniRule"/>
</dbReference>
<name>A0A1I4APU3_9ACTN</name>
<dbReference type="InParanoid" id="A0A1I4APU3"/>
<dbReference type="SUPFAM" id="SSF53756">
    <property type="entry name" value="UDP-Glycosyltransferase/glycogen phosphorylase"/>
    <property type="match status" value="1"/>
</dbReference>
<dbReference type="InterPro" id="IPR001296">
    <property type="entry name" value="Glyco_trans_1"/>
</dbReference>
<dbReference type="Gene3D" id="3.20.110.20">
    <property type="match status" value="1"/>
</dbReference>
<evidence type="ECO:0000256" key="3">
    <source>
        <dbReference type="ARBA" id="ARBA00006821"/>
    </source>
</evidence>
<feature type="domain" description="Glycosyl transferase family 1" evidence="10">
    <location>
        <begin position="280"/>
        <end position="438"/>
    </location>
</feature>
<dbReference type="GO" id="GO:0009011">
    <property type="term" value="F:alpha-1,4-glucan glucosyltransferase (ADP-glucose donor) activity"/>
    <property type="evidence" value="ECO:0007669"/>
    <property type="project" value="UniProtKB-UniRule"/>
</dbReference>
<evidence type="ECO:0000256" key="2">
    <source>
        <dbReference type="ARBA" id="ARBA00002764"/>
    </source>
</evidence>
<dbReference type="InterPro" id="IPR013534">
    <property type="entry name" value="Starch_synth_cat_dom"/>
</dbReference>
<dbReference type="Gene3D" id="3.40.50.2000">
    <property type="entry name" value="Glycogen Phosphorylase B"/>
    <property type="match status" value="2"/>
</dbReference>
<organism evidence="13 14">
    <name type="scientific">Geodermatophilus ruber</name>
    <dbReference type="NCBI Taxonomy" id="504800"/>
    <lineage>
        <taxon>Bacteria</taxon>
        <taxon>Bacillati</taxon>
        <taxon>Actinomycetota</taxon>
        <taxon>Actinomycetes</taxon>
        <taxon>Geodermatophilales</taxon>
        <taxon>Geodermatophilaceae</taxon>
        <taxon>Geodermatophilus</taxon>
    </lineage>
</organism>
<evidence type="ECO:0000259" key="10">
    <source>
        <dbReference type="Pfam" id="PF00534"/>
    </source>
</evidence>
<dbReference type="InterPro" id="IPR011330">
    <property type="entry name" value="Glyco_hydro/deAcase_b/a-brl"/>
</dbReference>
<sequence length="1150" mass="125251">MADPQAPQPLRVLFASAEAYPYAKVGGLADVSSALPKALAQRGVDVRLVIPGYRGLGGTPVRTLDVPFGQVHERVEVRRLAGLGGVEVLTLGVPDWFDRDTPYGYQDEDVLPFVLFAKAVTALAAQDTWRPHVIHCNDWHCGLIAQEARQGPHRGALERTGLVFTIHNIAYQGRVGVATDQLIGLPPAGTLLERGIAFADRVNTVSPRYMQEILTPAQGAGVDDLLRSRGRAARGILNGVDYEEFNPERDPWIVSRYDGSFVAGKRENKATLQRISGLETDPDRPLFGMVARLVSQKGVGLLSSALGQIVGRGGQVVVMGEGAQRYRRDLQAAARRFAGSVAYHPTAREALARQVYAGSDFFLAPSVFEPCGLTPLIALRYGTIPIVRHTGGLADTVRDYADDPAAGLGFVFVQRRVASLLAAVDTALAVYRRREEWQRLQRRAMAADFSWRAPAQEYVGLYAEAVRARRSAGQAGAGAPAVPWPRPRRRPAPLPLALVHHANQYLVTDGYADREGLTALLDGYAALLRLHERYRIPVNLHLSGTLVEAAAWHRPGFLEYVRRLREVGLLTLVGGTYAENVLTAFDPEFNRRQLLELFWLFERHLGCRPEELDTCWVPERVWDTGRLAGVLADRTLPNGGYRYVLLDDRLLYPTDGAHGGSDRADFDGADPASPPPADALRPYAIAGGHGLQVVPMSTRLRYWIPPDDKSHWRSLARAAELPTAPGDDTVLVYADDMEKAAGVGPWHPSALGRYEAFLRWLTAQPNLAPVALPAWLRRRRRPPGVREVERGTFVELAQDWHAGEDYRGWSEDEAWRPYREHLARARRAVAAAQDTAAEPRLTALAWKHLLASGYETAWHDTAHPDRPPAAWAKAVASHARAATVLAAAARWFGQPHRPLGAERVDVDDDGTEELVLRNDHLFAVFTPTFGGRLVYLACRGAAGGALVVGNPTDDWNRQESMNRYMDLPANHPGALADAGAVHDRHDPAVHVADGTACVELTDVQEDSPLCGLRKQILLAEGSAALVVGYDLPATAAGVTVDTCLSPDYWSLLRHGAAGLHREGGRTWRGARTGRAAAWVALAGDEDTAWAEPAEPPPGHGVLLRVRADARSFHLLVGTGDVDDASAARAVAAGRARLARTTLAVPVGARG</sequence>
<dbReference type="OrthoDB" id="6286688at2"/>
<dbReference type="CDD" id="cd03791">
    <property type="entry name" value="GT5_Glycogen_synthase_DULL1-like"/>
    <property type="match status" value="1"/>
</dbReference>
<protein>
    <recommendedName>
        <fullName evidence="9">Glycogen synthase</fullName>
        <ecNumber evidence="9">2.4.1.21</ecNumber>
    </recommendedName>
    <alternativeName>
        <fullName evidence="9">Starch [bacterial glycogen] synthase</fullName>
    </alternativeName>
</protein>
<keyword evidence="7 9" id="KW-0320">Glycogen biosynthesis</keyword>
<dbReference type="AlphaFoldDB" id="A0A1I4APU3"/>